<evidence type="ECO:0000313" key="3">
    <source>
        <dbReference type="Proteomes" id="UP000663824"/>
    </source>
</evidence>
<dbReference type="InterPro" id="IPR004875">
    <property type="entry name" value="DDE_SF_endonuclease_dom"/>
</dbReference>
<dbReference type="Proteomes" id="UP000663824">
    <property type="component" value="Unassembled WGS sequence"/>
</dbReference>
<dbReference type="EMBL" id="CAJNRE010017334">
    <property type="protein sequence ID" value="CAF2153642.1"/>
    <property type="molecule type" value="Genomic_DNA"/>
</dbReference>
<accession>A0A816Y250</accession>
<dbReference type="AlphaFoldDB" id="A0A816Y250"/>
<reference evidence="2" key="1">
    <citation type="submission" date="2021-02" db="EMBL/GenBank/DDBJ databases">
        <authorList>
            <person name="Nowell W R."/>
        </authorList>
    </citation>
    <scope>NUCLEOTIDE SEQUENCE</scope>
</reference>
<dbReference type="GO" id="GO:0003676">
    <property type="term" value="F:nucleic acid binding"/>
    <property type="evidence" value="ECO:0007669"/>
    <property type="project" value="InterPro"/>
</dbReference>
<name>A0A816Y250_9BILA</name>
<comment type="caution">
    <text evidence="2">The sequence shown here is derived from an EMBL/GenBank/DDBJ whole genome shotgun (WGS) entry which is preliminary data.</text>
</comment>
<feature type="domain" description="DDE-1" evidence="1">
    <location>
        <begin position="6"/>
        <end position="46"/>
    </location>
</feature>
<evidence type="ECO:0000259" key="1">
    <source>
        <dbReference type="Pfam" id="PF03184"/>
    </source>
</evidence>
<evidence type="ECO:0000313" key="2">
    <source>
        <dbReference type="EMBL" id="CAF2153642.1"/>
    </source>
</evidence>
<proteinExistence type="predicted"/>
<gene>
    <name evidence="2" type="ORF">MBJ925_LOCUS31750</name>
</gene>
<organism evidence="2 3">
    <name type="scientific">Rotaria magnacalcarata</name>
    <dbReference type="NCBI Taxonomy" id="392030"/>
    <lineage>
        <taxon>Eukaryota</taxon>
        <taxon>Metazoa</taxon>
        <taxon>Spiralia</taxon>
        <taxon>Gnathifera</taxon>
        <taxon>Rotifera</taxon>
        <taxon>Eurotatoria</taxon>
        <taxon>Bdelloidea</taxon>
        <taxon>Philodinida</taxon>
        <taxon>Philodinidae</taxon>
        <taxon>Rotaria</taxon>
    </lineage>
</organism>
<protein>
    <recommendedName>
        <fullName evidence="1">DDE-1 domain-containing protein</fullName>
    </recommendedName>
</protein>
<dbReference type="Pfam" id="PF03184">
    <property type="entry name" value="DDE_1"/>
    <property type="match status" value="1"/>
</dbReference>
<sequence>MVNLLQANHIICLMLPSHSTHALQPLDVVVFNSVKHDWSKLFIEKAAFSPTRIVSSFAHAGKQILIHSTWLKHIIIFLGVWPFDQNAMRHKIANNISIYPTPQSSSIHHAPTNILQPRLVCSTPSMSSNSTPISCSSISSSYSPAVFANKSINTSTNIDQLPSSSSSLLNLFDPVSNSIHTTFQSFPLDLTLNIRS</sequence>